<gene>
    <name evidence="2" type="ORF">DYE48_15070</name>
</gene>
<sequence>MKKYLHAIDEEVDKRIDNILTFIGIFSVLIGSKILNKPFVYGMILVMLLLLVRIGWDLIYPRSREQKRYTVPIWNPLLIIMISSKSSLT</sequence>
<keyword evidence="1" id="KW-1133">Transmembrane helix</keyword>
<evidence type="ECO:0000313" key="3">
    <source>
        <dbReference type="Proteomes" id="UP000256305"/>
    </source>
</evidence>
<reference evidence="2 3" key="1">
    <citation type="submission" date="2018-08" db="EMBL/GenBank/DDBJ databases">
        <title>Genome sequence of Halobacillus trueperi KCTC 3686.</title>
        <authorList>
            <person name="Cho K.H."/>
            <person name="Kwak M.-J."/>
            <person name="Kim B.-Y."/>
            <person name="Chun J."/>
        </authorList>
    </citation>
    <scope>NUCLEOTIDE SEQUENCE [LARGE SCALE GENOMIC DNA]</scope>
    <source>
        <strain evidence="2 3">KCTC 3686</strain>
    </source>
</reference>
<dbReference type="EMBL" id="QUAE01000014">
    <property type="protein sequence ID" value="REJ07959.1"/>
    <property type="molecule type" value="Genomic_DNA"/>
</dbReference>
<evidence type="ECO:0000256" key="1">
    <source>
        <dbReference type="SAM" id="Phobius"/>
    </source>
</evidence>
<organism evidence="2 3">
    <name type="scientific">Halobacillus trueperi</name>
    <dbReference type="NCBI Taxonomy" id="156205"/>
    <lineage>
        <taxon>Bacteria</taxon>
        <taxon>Bacillati</taxon>
        <taxon>Bacillota</taxon>
        <taxon>Bacilli</taxon>
        <taxon>Bacillales</taxon>
        <taxon>Bacillaceae</taxon>
        <taxon>Halobacillus</taxon>
    </lineage>
</organism>
<feature type="transmembrane region" description="Helical" evidence="1">
    <location>
        <begin position="41"/>
        <end position="60"/>
    </location>
</feature>
<keyword evidence="3" id="KW-1185">Reference proteome</keyword>
<name>A0A3E0J566_9BACI</name>
<evidence type="ECO:0000313" key="2">
    <source>
        <dbReference type="EMBL" id="REJ07959.1"/>
    </source>
</evidence>
<keyword evidence="1" id="KW-0812">Transmembrane</keyword>
<accession>A0A3E0J566</accession>
<protein>
    <submittedName>
        <fullName evidence="2">Uncharacterized protein</fullName>
    </submittedName>
</protein>
<keyword evidence="1" id="KW-0472">Membrane</keyword>
<proteinExistence type="predicted"/>
<dbReference type="Proteomes" id="UP000256305">
    <property type="component" value="Unassembled WGS sequence"/>
</dbReference>
<comment type="caution">
    <text evidence="2">The sequence shown here is derived from an EMBL/GenBank/DDBJ whole genome shotgun (WGS) entry which is preliminary data.</text>
</comment>
<dbReference type="AlphaFoldDB" id="A0A3E0J566"/>